<proteinExistence type="predicted"/>
<accession>A0A747R4K6</accession>
<reference evidence="1" key="2">
    <citation type="submission" date="2020-02" db="EMBL/GenBank/DDBJ databases">
        <authorList>
            <consortium name="NCBI Pathogen Detection Project"/>
        </authorList>
    </citation>
    <scope>NUCLEOTIDE SEQUENCE</scope>
    <source>
        <strain evidence="1">MA.CK_94/00014350</strain>
    </source>
</reference>
<dbReference type="EMBL" id="DAAVDZ010000020">
    <property type="protein sequence ID" value="HAF4615341.1"/>
    <property type="molecule type" value="Genomic_DNA"/>
</dbReference>
<comment type="caution">
    <text evidence="1">The sequence shown here is derived from an EMBL/GenBank/DDBJ whole genome shotgun (WGS) entry which is preliminary data.</text>
</comment>
<gene>
    <name evidence="1" type="ORF">G8L67_004716</name>
</gene>
<protein>
    <submittedName>
        <fullName evidence="1">Uncharacterized protein</fullName>
    </submittedName>
</protein>
<organism evidence="1">
    <name type="scientific">Salmonella enterica</name>
    <name type="common">Salmonella choleraesuis</name>
    <dbReference type="NCBI Taxonomy" id="28901"/>
    <lineage>
        <taxon>Bacteria</taxon>
        <taxon>Pseudomonadati</taxon>
        <taxon>Pseudomonadota</taxon>
        <taxon>Gammaproteobacteria</taxon>
        <taxon>Enterobacterales</taxon>
        <taxon>Enterobacteriaceae</taxon>
        <taxon>Salmonella</taxon>
    </lineage>
</organism>
<sequence length="55" mass="6269">MAASGEHHISDPAGIADAFYKHYPDAASGIENIRLMKEREIPDWPYWCFYRNAVG</sequence>
<evidence type="ECO:0000313" key="1">
    <source>
        <dbReference type="EMBL" id="HAF4615341.1"/>
    </source>
</evidence>
<reference evidence="1" key="1">
    <citation type="journal article" date="2018" name="Genome Biol.">
        <title>SKESA: strategic k-mer extension for scrupulous assemblies.</title>
        <authorList>
            <person name="Souvorov A."/>
            <person name="Agarwala R."/>
            <person name="Lipman D.J."/>
        </authorList>
    </citation>
    <scope>NUCLEOTIDE SEQUENCE</scope>
    <source>
        <strain evidence="1">MA.CK_94/00014350</strain>
    </source>
</reference>
<name>A0A747R4K6_SALER</name>
<dbReference type="AlphaFoldDB" id="A0A747R4K6"/>